<name>A0A372GMC0_9ACTN</name>
<feature type="region of interest" description="Disordered" evidence="1">
    <location>
        <begin position="334"/>
        <end position="388"/>
    </location>
</feature>
<reference evidence="3 4" key="1">
    <citation type="submission" date="2018-08" db="EMBL/GenBank/DDBJ databases">
        <title>Actinomadura spongicola sp. nov., isolated from marine sponge Leucetta chagosensis.</title>
        <authorList>
            <person name="Li L."/>
            <person name="Lin H.W."/>
        </authorList>
    </citation>
    <scope>NUCLEOTIDE SEQUENCE [LARGE SCALE GENOMIC DNA]</scope>
    <source>
        <strain evidence="3 4">LHW52907</strain>
    </source>
</reference>
<feature type="region of interest" description="Disordered" evidence="1">
    <location>
        <begin position="171"/>
        <end position="190"/>
    </location>
</feature>
<proteinExistence type="predicted"/>
<dbReference type="PANTHER" id="PTHR32309">
    <property type="entry name" value="TYROSINE-PROTEIN KINASE"/>
    <property type="match status" value="1"/>
</dbReference>
<feature type="transmembrane region" description="Helical" evidence="2">
    <location>
        <begin position="22"/>
        <end position="43"/>
    </location>
</feature>
<keyword evidence="4" id="KW-1185">Reference proteome</keyword>
<protein>
    <recommendedName>
        <fullName evidence="5">Polysaccharide chain length determinant N-terminal domain-containing protein</fullName>
    </recommendedName>
</protein>
<evidence type="ECO:0000313" key="4">
    <source>
        <dbReference type="Proteomes" id="UP000262882"/>
    </source>
</evidence>
<keyword evidence="2" id="KW-0812">Transmembrane</keyword>
<evidence type="ECO:0000256" key="1">
    <source>
        <dbReference type="SAM" id="MobiDB-lite"/>
    </source>
</evidence>
<sequence>MAEPGGKIVEIDEVAARVVRSYWALLLVMTVVPLTLVALLMSAQVPPSVAKSRLQAGGGVTDAEVGDAGVSIVVSKVKAFATSDTLLRDVLRQQGIDRSTTKVAKAVEVSGLGTSTIVELSVKDSDPDVAQALTDAIGAAVVQEINESSQGAIRQRLAEIDERVQELQRRLGPLTRGTAEPNPDTDAVNERDLVQAELADLRSDRSDLRNQLLATSRSSVVQPAVLAPTSDPMVMMSVIAGLVGLVGGILIAVIVEAVRPTIPGQRRVARRLAVPLLGHTDRGPGQLADLGRRVRLAAKKQDVERVTLVGAPGPLPHELVSTVAGAVYGDDARHGDDANSFTARPVHARVDDTETSEERPAETGGKDADGDDPSLNSTGTDGAKSTSLVRATGTAVMPKTTAEVSPVETGLPVPVRRLCHVHAFEDMDPNADDVVGVVVVAGPVTTAAGLDSVRDLVAASGWPLLGVVAASRGSISPRNRGIARIRSVVRGRTGT</sequence>
<evidence type="ECO:0000256" key="2">
    <source>
        <dbReference type="SAM" id="Phobius"/>
    </source>
</evidence>
<dbReference type="InterPro" id="IPR050445">
    <property type="entry name" value="Bact_polysacc_biosynth/exp"/>
</dbReference>
<feature type="compositionally biased region" description="Polar residues" evidence="1">
    <location>
        <begin position="374"/>
        <end position="388"/>
    </location>
</feature>
<dbReference type="EMBL" id="QVNQ01000002">
    <property type="protein sequence ID" value="RFS86534.1"/>
    <property type="molecule type" value="Genomic_DNA"/>
</dbReference>
<evidence type="ECO:0008006" key="5">
    <source>
        <dbReference type="Google" id="ProtNLM"/>
    </source>
</evidence>
<keyword evidence="2" id="KW-0472">Membrane</keyword>
<evidence type="ECO:0000313" key="3">
    <source>
        <dbReference type="EMBL" id="RFS86534.1"/>
    </source>
</evidence>
<keyword evidence="2" id="KW-1133">Transmembrane helix</keyword>
<gene>
    <name evidence="3" type="ORF">D0T12_08165</name>
</gene>
<comment type="caution">
    <text evidence="3">The sequence shown here is derived from an EMBL/GenBank/DDBJ whole genome shotgun (WGS) entry which is preliminary data.</text>
</comment>
<feature type="compositionally biased region" description="Basic and acidic residues" evidence="1">
    <location>
        <begin position="348"/>
        <end position="368"/>
    </location>
</feature>
<dbReference type="Proteomes" id="UP000262882">
    <property type="component" value="Unassembled WGS sequence"/>
</dbReference>
<feature type="transmembrane region" description="Helical" evidence="2">
    <location>
        <begin position="234"/>
        <end position="255"/>
    </location>
</feature>
<dbReference type="AlphaFoldDB" id="A0A372GMC0"/>
<dbReference type="PANTHER" id="PTHR32309:SF31">
    <property type="entry name" value="CAPSULAR EXOPOLYSACCHARIDE FAMILY"/>
    <property type="match status" value="1"/>
</dbReference>
<accession>A0A372GMC0</accession>
<organism evidence="3 4">
    <name type="scientific">Actinomadura spongiicola</name>
    <dbReference type="NCBI Taxonomy" id="2303421"/>
    <lineage>
        <taxon>Bacteria</taxon>
        <taxon>Bacillati</taxon>
        <taxon>Actinomycetota</taxon>
        <taxon>Actinomycetes</taxon>
        <taxon>Streptosporangiales</taxon>
        <taxon>Thermomonosporaceae</taxon>
        <taxon>Actinomadura</taxon>
    </lineage>
</organism>